<keyword evidence="6" id="KW-0378">Hydrolase</keyword>
<dbReference type="SMART" id="SM00487">
    <property type="entry name" value="DEXDc"/>
    <property type="match status" value="1"/>
</dbReference>
<evidence type="ECO:0000256" key="1">
    <source>
        <dbReference type="ARBA" id="ARBA00022741"/>
    </source>
</evidence>
<dbReference type="GO" id="GO:0043138">
    <property type="term" value="F:3'-5' DNA helicase activity"/>
    <property type="evidence" value="ECO:0007669"/>
    <property type="project" value="EnsemblFungi"/>
</dbReference>
<feature type="domain" description="Helicase ATP-binding" evidence="4">
    <location>
        <begin position="225"/>
        <end position="427"/>
    </location>
</feature>
<keyword evidence="7" id="KW-1185">Reference proteome</keyword>
<dbReference type="GO" id="GO:0032204">
    <property type="term" value="P:regulation of telomere maintenance"/>
    <property type="evidence" value="ECO:0007669"/>
    <property type="project" value="EnsemblFungi"/>
</dbReference>
<dbReference type="GO" id="GO:0036297">
    <property type="term" value="P:interstrand cross-link repair"/>
    <property type="evidence" value="ECO:0007669"/>
    <property type="project" value="EnsemblFungi"/>
</dbReference>
<dbReference type="Pfam" id="PF22982">
    <property type="entry name" value="WHD_HRQ1"/>
    <property type="match status" value="1"/>
</dbReference>
<evidence type="ECO:0000313" key="7">
    <source>
        <dbReference type="Proteomes" id="UP000193642"/>
    </source>
</evidence>
<sequence length="1003" mass="111842">MMAKKRRTDAGPPAPPSSPIPSELAPITQLFHTCNALFGIAGTGRVPVSSLGLANKDEATRHAQLVSLLVPSLVEFDAAAVVLALIGGTAETRARKERTAKKPPSFAQREKAAKERAREFTLALQRLVEEHPVNPLAALNARLPQPTTFVAQVKAEILSLDAFLASLKAQSWYKNQIEREDAWRITPQRHAQYAALSSPLSANLKTALLDAHTVVKLYSHQATAINALEKGENVIVSTSTASGKSLIYQIPVVRNLEHDLESRAIFIFPTKALAQDQKRSFEDLLASHPSLSPHLYENQHFIATYDGDTPFTSSTANSGRRISTPSVRDQIRDSSRVIFTNFDTLHKAFLWHKYWSVLFTNLKLVVVDELHYYSDRLGTHCAMVMRRLKRLCTLYGNTQVQFVSCSATIANPIQHMERFFDVQNAVLVDQDGSPMGKKHQIIWNPPVVISADVKPKKEPKTEIKIEEGEEDYKRELDDDDNPVSLIDKRISALPERVYPIREAVMLCLELLRNEIRFICFVKSRNNCESLLKEFYNQFDKLNVGSLFRDKVMSYRGGYSKEERRDIEKRMFDGTLLGIVATSALELGVDIGSLDVVLHLGFPLTMASYRQQVGRAGRRKNDSASILIAHGYSSIDQYYVQNPVDLFNGFPDIIHIPFSTHQDIINLHLQCAAAEQPLSREIYTNLLLSVDLTESSFTAEPPLLCDPHHNIYHPARTFENNPAKSFQIRESEDTPSYRIIDLETSTEVEMLDSTRAFKHLYDGAIFQHRGQPYQILTVFHEPYYIARARKTTATYLTKKAEYRYVDPYATTARACIATSQTLVQTGLVKVTSVSTGYFLMDPVTGSKIEKVETGNATDRVECVVRAVWWDDVCVPVELEAVAAESVHAAVHAVYLALGEGCGSEMHCFGAVGEDTVVKRVILHVAAFSSGKVRGEATVKKVWGNGGEGVQVVLEKALKILEGCDCVGGCRRCLAVGYPICKAYDERLDRCGGVVVVKSLLGYTY</sequence>
<dbReference type="CDD" id="cd17923">
    <property type="entry name" value="DEXHc_Hrq1-like"/>
    <property type="match status" value="1"/>
</dbReference>
<organism evidence="6 7">
    <name type="scientific">Rhizoclosmatium globosum</name>
    <dbReference type="NCBI Taxonomy" id="329046"/>
    <lineage>
        <taxon>Eukaryota</taxon>
        <taxon>Fungi</taxon>
        <taxon>Fungi incertae sedis</taxon>
        <taxon>Chytridiomycota</taxon>
        <taxon>Chytridiomycota incertae sedis</taxon>
        <taxon>Chytridiomycetes</taxon>
        <taxon>Chytridiales</taxon>
        <taxon>Chytriomycetaceae</taxon>
        <taxon>Rhizoclosmatium</taxon>
    </lineage>
</organism>
<keyword evidence="2" id="KW-0067">ATP-binding</keyword>
<evidence type="ECO:0000259" key="5">
    <source>
        <dbReference type="PROSITE" id="PS51194"/>
    </source>
</evidence>
<dbReference type="InterPro" id="IPR027417">
    <property type="entry name" value="P-loop_NTPase"/>
</dbReference>
<name>A0A1Y2BY10_9FUNG</name>
<feature type="domain" description="Helicase C-terminal" evidence="5">
    <location>
        <begin position="485"/>
        <end position="672"/>
    </location>
</feature>
<dbReference type="EMBL" id="MCGO01000039">
    <property type="protein sequence ID" value="ORY39659.1"/>
    <property type="molecule type" value="Genomic_DNA"/>
</dbReference>
<dbReference type="PROSITE" id="PS51192">
    <property type="entry name" value="HELICASE_ATP_BIND_1"/>
    <property type="match status" value="1"/>
</dbReference>
<dbReference type="GO" id="GO:0006289">
    <property type="term" value="P:nucleotide-excision repair"/>
    <property type="evidence" value="ECO:0007669"/>
    <property type="project" value="EnsemblFungi"/>
</dbReference>
<dbReference type="STRING" id="329046.A0A1Y2BY10"/>
<evidence type="ECO:0000313" key="6">
    <source>
        <dbReference type="EMBL" id="ORY39659.1"/>
    </source>
</evidence>
<dbReference type="GO" id="GO:0005634">
    <property type="term" value="C:nucleus"/>
    <property type="evidence" value="ECO:0007669"/>
    <property type="project" value="TreeGrafter"/>
</dbReference>
<dbReference type="InterPro" id="IPR001650">
    <property type="entry name" value="Helicase_C-like"/>
</dbReference>
<dbReference type="GO" id="GO:0005524">
    <property type="term" value="F:ATP binding"/>
    <property type="evidence" value="ECO:0007669"/>
    <property type="project" value="UniProtKB-KW"/>
</dbReference>
<evidence type="ECO:0000259" key="4">
    <source>
        <dbReference type="PROSITE" id="PS51192"/>
    </source>
</evidence>
<dbReference type="GO" id="GO:0016787">
    <property type="term" value="F:hydrolase activity"/>
    <property type="evidence" value="ECO:0007669"/>
    <property type="project" value="UniProtKB-KW"/>
</dbReference>
<dbReference type="Proteomes" id="UP000193642">
    <property type="component" value="Unassembled WGS sequence"/>
</dbReference>
<dbReference type="GO" id="GO:0003697">
    <property type="term" value="F:single-stranded DNA binding"/>
    <property type="evidence" value="ECO:0007669"/>
    <property type="project" value="EnsemblFungi"/>
</dbReference>
<dbReference type="PROSITE" id="PS51194">
    <property type="entry name" value="HELICASE_CTER"/>
    <property type="match status" value="1"/>
</dbReference>
<dbReference type="SMART" id="SM00490">
    <property type="entry name" value="HELICc"/>
    <property type="match status" value="1"/>
</dbReference>
<accession>A0A1Y2BY10</accession>
<dbReference type="InterPro" id="IPR011545">
    <property type="entry name" value="DEAD/DEAH_box_helicase_dom"/>
</dbReference>
<dbReference type="SUPFAM" id="SSF52540">
    <property type="entry name" value="P-loop containing nucleoside triphosphate hydrolases"/>
    <property type="match status" value="1"/>
</dbReference>
<evidence type="ECO:0000256" key="2">
    <source>
        <dbReference type="ARBA" id="ARBA00022840"/>
    </source>
</evidence>
<dbReference type="GO" id="GO:0032202">
    <property type="term" value="P:telomere assembly"/>
    <property type="evidence" value="ECO:0007669"/>
    <property type="project" value="EnsemblFungi"/>
</dbReference>
<feature type="region of interest" description="Disordered" evidence="3">
    <location>
        <begin position="1"/>
        <end position="23"/>
    </location>
</feature>
<dbReference type="GO" id="GO:0042275">
    <property type="term" value="P:error-free postreplication DNA repair"/>
    <property type="evidence" value="ECO:0007669"/>
    <property type="project" value="EnsemblFungi"/>
</dbReference>
<dbReference type="GO" id="GO:0042162">
    <property type="term" value="F:telomeric DNA binding"/>
    <property type="evidence" value="ECO:0007669"/>
    <property type="project" value="EnsemblFungi"/>
</dbReference>
<comment type="caution">
    <text evidence="6">The sequence shown here is derived from an EMBL/GenBank/DDBJ whole genome shotgun (WGS) entry which is preliminary data.</text>
</comment>
<dbReference type="AlphaFoldDB" id="A0A1Y2BY10"/>
<dbReference type="Pfam" id="PF00271">
    <property type="entry name" value="Helicase_C"/>
    <property type="match status" value="1"/>
</dbReference>
<dbReference type="Gene3D" id="3.40.50.300">
    <property type="entry name" value="P-loop containing nucleotide triphosphate hydrolases"/>
    <property type="match status" value="2"/>
</dbReference>
<dbReference type="OrthoDB" id="18781at2759"/>
<dbReference type="CDD" id="cd18797">
    <property type="entry name" value="SF2_C_Hrq"/>
    <property type="match status" value="1"/>
</dbReference>
<reference evidence="6 7" key="1">
    <citation type="submission" date="2016-07" db="EMBL/GenBank/DDBJ databases">
        <title>Pervasive Adenine N6-methylation of Active Genes in Fungi.</title>
        <authorList>
            <consortium name="DOE Joint Genome Institute"/>
            <person name="Mondo S.J."/>
            <person name="Dannebaum R.O."/>
            <person name="Kuo R.C."/>
            <person name="Labutti K."/>
            <person name="Haridas S."/>
            <person name="Kuo A."/>
            <person name="Salamov A."/>
            <person name="Ahrendt S.R."/>
            <person name="Lipzen A."/>
            <person name="Sullivan W."/>
            <person name="Andreopoulos W.B."/>
            <person name="Clum A."/>
            <person name="Lindquist E."/>
            <person name="Daum C."/>
            <person name="Ramamoorthy G.K."/>
            <person name="Gryganskyi A."/>
            <person name="Culley D."/>
            <person name="Magnuson J.K."/>
            <person name="James T.Y."/>
            <person name="O'Malley M.A."/>
            <person name="Stajich J.E."/>
            <person name="Spatafora J.W."/>
            <person name="Visel A."/>
            <person name="Grigoriev I.V."/>
        </authorList>
    </citation>
    <scope>NUCLEOTIDE SEQUENCE [LARGE SCALE GENOMIC DNA]</scope>
    <source>
        <strain evidence="6 7">JEL800</strain>
    </source>
</reference>
<proteinExistence type="predicted"/>
<dbReference type="InterPro" id="IPR014001">
    <property type="entry name" value="Helicase_ATP-bd"/>
</dbReference>
<gene>
    <name evidence="6" type="ORF">BCR33DRAFT_853418</name>
</gene>
<dbReference type="PANTHER" id="PTHR47957">
    <property type="entry name" value="ATP-DEPENDENT HELICASE HRQ1"/>
    <property type="match status" value="1"/>
</dbReference>
<protein>
    <submittedName>
        <fullName evidence="6">p-loop containing nucleoside triphosphate hydrolase protein</fullName>
    </submittedName>
</protein>
<dbReference type="Pfam" id="PF00270">
    <property type="entry name" value="DEAD"/>
    <property type="match status" value="1"/>
</dbReference>
<dbReference type="GO" id="GO:0008047">
    <property type="term" value="F:enzyme activator activity"/>
    <property type="evidence" value="ECO:0007669"/>
    <property type="project" value="EnsemblFungi"/>
</dbReference>
<dbReference type="InterPro" id="IPR055227">
    <property type="entry name" value="HRQ1_WHD"/>
</dbReference>
<dbReference type="PANTHER" id="PTHR47957:SF3">
    <property type="entry name" value="ATP-DEPENDENT HELICASE HRQ1"/>
    <property type="match status" value="1"/>
</dbReference>
<evidence type="ECO:0000256" key="3">
    <source>
        <dbReference type="SAM" id="MobiDB-lite"/>
    </source>
</evidence>
<keyword evidence="1" id="KW-0547">Nucleotide-binding</keyword>